<evidence type="ECO:0000259" key="7">
    <source>
        <dbReference type="PROSITE" id="PS50059"/>
    </source>
</evidence>
<evidence type="ECO:0000256" key="6">
    <source>
        <dbReference type="RuleBase" id="RU003915"/>
    </source>
</evidence>
<protein>
    <recommendedName>
        <fullName evidence="6">Peptidyl-prolyl cis-trans isomerase</fullName>
        <ecNumber evidence="6">5.2.1.8</ecNumber>
    </recommendedName>
</protein>
<dbReference type="PROSITE" id="PS50059">
    <property type="entry name" value="FKBP_PPIASE"/>
    <property type="match status" value="1"/>
</dbReference>
<keyword evidence="3 5" id="KW-0697">Rotamase</keyword>
<dbReference type="Gene3D" id="3.10.50.40">
    <property type="match status" value="1"/>
</dbReference>
<evidence type="ECO:0000313" key="9">
    <source>
        <dbReference type="Proteomes" id="UP000652681"/>
    </source>
</evidence>
<proteinExistence type="inferred from homology"/>
<accession>A0A8J6PKG6</accession>
<dbReference type="InterPro" id="IPR001179">
    <property type="entry name" value="PPIase_FKBP_dom"/>
</dbReference>
<dbReference type="PANTHER" id="PTHR43811">
    <property type="entry name" value="FKBP-TYPE PEPTIDYL-PROLYL CIS-TRANS ISOMERASE FKPA"/>
    <property type="match status" value="1"/>
</dbReference>
<reference evidence="8" key="1">
    <citation type="submission" date="2020-09" db="EMBL/GenBank/DDBJ databases">
        <title>Taishania pollutisoli gen. nov., sp. nov., Isolated from Tetrabromobisphenol A-Contaminated Soil.</title>
        <authorList>
            <person name="Chen Q."/>
        </authorList>
    </citation>
    <scope>NUCLEOTIDE SEQUENCE</scope>
    <source>
        <strain evidence="8">CZZ-1</strain>
    </source>
</reference>
<gene>
    <name evidence="8" type="ORF">H9Y05_12195</name>
</gene>
<dbReference type="InterPro" id="IPR046357">
    <property type="entry name" value="PPIase_dom_sf"/>
</dbReference>
<evidence type="ECO:0000313" key="8">
    <source>
        <dbReference type="EMBL" id="MBC9813229.1"/>
    </source>
</evidence>
<dbReference type="SUPFAM" id="SSF54534">
    <property type="entry name" value="FKBP-like"/>
    <property type="match status" value="1"/>
</dbReference>
<comment type="caution">
    <text evidence="8">The sequence shown here is derived from an EMBL/GenBank/DDBJ whole genome shotgun (WGS) entry which is preliminary data.</text>
</comment>
<dbReference type="PANTHER" id="PTHR43811:SF19">
    <property type="entry name" value="39 KDA FK506-BINDING NUCLEAR PROTEIN"/>
    <property type="match status" value="1"/>
</dbReference>
<comment type="similarity">
    <text evidence="2 6">Belongs to the FKBP-type PPIase family.</text>
</comment>
<evidence type="ECO:0000256" key="4">
    <source>
        <dbReference type="ARBA" id="ARBA00023235"/>
    </source>
</evidence>
<dbReference type="GO" id="GO:0003755">
    <property type="term" value="F:peptidyl-prolyl cis-trans isomerase activity"/>
    <property type="evidence" value="ECO:0007669"/>
    <property type="project" value="UniProtKB-UniRule"/>
</dbReference>
<evidence type="ECO:0000256" key="2">
    <source>
        <dbReference type="ARBA" id="ARBA00006577"/>
    </source>
</evidence>
<evidence type="ECO:0000256" key="5">
    <source>
        <dbReference type="PROSITE-ProRule" id="PRU00277"/>
    </source>
</evidence>
<keyword evidence="4 5" id="KW-0413">Isomerase</keyword>
<evidence type="ECO:0000256" key="3">
    <source>
        <dbReference type="ARBA" id="ARBA00023110"/>
    </source>
</evidence>
<dbReference type="RefSeq" id="WP_216714453.1">
    <property type="nucleotide sequence ID" value="NZ_JACVEL010000008.1"/>
</dbReference>
<dbReference type="Pfam" id="PF00254">
    <property type="entry name" value="FKBP_C"/>
    <property type="match status" value="1"/>
</dbReference>
<dbReference type="AlphaFoldDB" id="A0A8J6PKG6"/>
<organism evidence="8 9">
    <name type="scientific">Taishania pollutisoli</name>
    <dbReference type="NCBI Taxonomy" id="2766479"/>
    <lineage>
        <taxon>Bacteria</taxon>
        <taxon>Pseudomonadati</taxon>
        <taxon>Bacteroidota</taxon>
        <taxon>Flavobacteriia</taxon>
        <taxon>Flavobacteriales</taxon>
        <taxon>Crocinitomicaceae</taxon>
        <taxon>Taishania</taxon>
    </lineage>
</organism>
<dbReference type="EC" id="5.2.1.8" evidence="6"/>
<name>A0A8J6PKG6_9FLAO</name>
<keyword evidence="9" id="KW-1185">Reference proteome</keyword>
<evidence type="ECO:0000256" key="1">
    <source>
        <dbReference type="ARBA" id="ARBA00000971"/>
    </source>
</evidence>
<sequence>MKQSIFHIGCIAVALTGLPSCNSDTQSEKPVNWSTQQSTKMNKQFSAEEELDINLFLSRKPEWNMTKTGSGLRYFIYEHGEGEVALPEEYVDVEYKITLLDGTECYATAKDEVEEFKVDKAQVESGIQEGIKLMRQGDKAILVVPSHLAHGIVGDMSKIPPLSTLIVDITLVKIYRTKRL</sequence>
<dbReference type="EMBL" id="JACVEL010000008">
    <property type="protein sequence ID" value="MBC9813229.1"/>
    <property type="molecule type" value="Genomic_DNA"/>
</dbReference>
<comment type="catalytic activity">
    <reaction evidence="1 5 6">
        <text>[protein]-peptidylproline (omega=180) = [protein]-peptidylproline (omega=0)</text>
        <dbReference type="Rhea" id="RHEA:16237"/>
        <dbReference type="Rhea" id="RHEA-COMP:10747"/>
        <dbReference type="Rhea" id="RHEA-COMP:10748"/>
        <dbReference type="ChEBI" id="CHEBI:83833"/>
        <dbReference type="ChEBI" id="CHEBI:83834"/>
        <dbReference type="EC" id="5.2.1.8"/>
    </reaction>
</comment>
<feature type="domain" description="PPIase FKBP-type" evidence="7">
    <location>
        <begin position="88"/>
        <end position="175"/>
    </location>
</feature>
<dbReference type="Proteomes" id="UP000652681">
    <property type="component" value="Unassembled WGS sequence"/>
</dbReference>